<evidence type="ECO:0000313" key="6">
    <source>
        <dbReference type="EMBL" id="CAF9903277.1"/>
    </source>
</evidence>
<keyword evidence="7" id="KW-1185">Reference proteome</keyword>
<reference evidence="6" key="1">
    <citation type="submission" date="2021-03" db="EMBL/GenBank/DDBJ databases">
        <authorList>
            <person name="Tagirdzhanova G."/>
        </authorList>
    </citation>
    <scope>NUCLEOTIDE SEQUENCE</scope>
</reference>
<comment type="caution">
    <text evidence="6">The sequence shown here is derived from an EMBL/GenBank/DDBJ whole genome shotgun (WGS) entry which is preliminary data.</text>
</comment>
<evidence type="ECO:0000256" key="3">
    <source>
        <dbReference type="ARBA" id="ARBA00022490"/>
    </source>
</evidence>
<evidence type="ECO:0000256" key="5">
    <source>
        <dbReference type="SAM" id="MobiDB-lite"/>
    </source>
</evidence>
<protein>
    <submittedName>
        <fullName evidence="6">Uncharacterized protein</fullName>
    </submittedName>
</protein>
<dbReference type="Pfam" id="PF03517">
    <property type="entry name" value="Voldacs"/>
    <property type="match status" value="1"/>
</dbReference>
<dbReference type="InterPro" id="IPR011993">
    <property type="entry name" value="PH-like_dom_sf"/>
</dbReference>
<dbReference type="AlphaFoldDB" id="A0A8H3HUT5"/>
<dbReference type="OrthoDB" id="5344687at2759"/>
<evidence type="ECO:0000256" key="1">
    <source>
        <dbReference type="ARBA" id="ARBA00004123"/>
    </source>
</evidence>
<keyword evidence="3" id="KW-0963">Cytoplasm</keyword>
<dbReference type="PANTHER" id="PTHR42089">
    <property type="entry name" value="YALI0F09427P"/>
    <property type="match status" value="1"/>
</dbReference>
<dbReference type="InterPro" id="IPR039924">
    <property type="entry name" value="ICln/Lot5/Saf5"/>
</dbReference>
<name>A0A8H3HUT5_9LECA</name>
<dbReference type="GO" id="GO:0005634">
    <property type="term" value="C:nucleus"/>
    <property type="evidence" value="ECO:0007669"/>
    <property type="project" value="UniProtKB-SubCell"/>
</dbReference>
<dbReference type="GO" id="GO:0005737">
    <property type="term" value="C:cytoplasm"/>
    <property type="evidence" value="ECO:0007669"/>
    <property type="project" value="UniProtKB-SubCell"/>
</dbReference>
<organism evidence="6 7">
    <name type="scientific">Gomphillus americanus</name>
    <dbReference type="NCBI Taxonomy" id="1940652"/>
    <lineage>
        <taxon>Eukaryota</taxon>
        <taxon>Fungi</taxon>
        <taxon>Dikarya</taxon>
        <taxon>Ascomycota</taxon>
        <taxon>Pezizomycotina</taxon>
        <taxon>Lecanoromycetes</taxon>
        <taxon>OSLEUM clade</taxon>
        <taxon>Ostropomycetidae</taxon>
        <taxon>Ostropales</taxon>
        <taxon>Graphidaceae</taxon>
        <taxon>Gomphilloideae</taxon>
        <taxon>Gomphillus</taxon>
    </lineage>
</organism>
<evidence type="ECO:0000313" key="7">
    <source>
        <dbReference type="Proteomes" id="UP000664169"/>
    </source>
</evidence>
<sequence>MDNGKAHPLLAQIPLTVSPFVQFPKATNLSYNWKPLPSTLPQSTAGDDTQAKYVISQSGHAAHPDEIIASCRALQDHLTKLQTDAELSLKKWKTEIHNRELAEKRRLAPGWLDSDEKILQPVRKGADAEPENLMDAPVEQQSAQVKFLFWRSSISTGVSIPYPSIFLHALGSIDIPGDPQGKAQALYLEVTINNGDGDAEDDSIALNFVPRSSQAESTTTDSSNNISQASICQRLYNAVTDCADLHPDPVSQPSSDNGEEGDEDAERPAFDYEVIEGDDMPPPFPGSSGWITSANMHQFFDEDGNWRAERLGPGAGLVRGRDEDEQQVNGHHEDVDEDESTKWRRTD</sequence>
<dbReference type="PANTHER" id="PTHR42089:SF1">
    <property type="entry name" value="YALI0F09427P"/>
    <property type="match status" value="1"/>
</dbReference>
<dbReference type="EMBL" id="CAJPDQ010000001">
    <property type="protein sequence ID" value="CAF9903277.1"/>
    <property type="molecule type" value="Genomic_DNA"/>
</dbReference>
<keyword evidence="4" id="KW-0539">Nucleus</keyword>
<feature type="region of interest" description="Disordered" evidence="5">
    <location>
        <begin position="243"/>
        <end position="266"/>
    </location>
</feature>
<dbReference type="Proteomes" id="UP000664169">
    <property type="component" value="Unassembled WGS sequence"/>
</dbReference>
<gene>
    <name evidence="6" type="ORF">GOMPHAMPRED_000167</name>
</gene>
<feature type="region of interest" description="Disordered" evidence="5">
    <location>
        <begin position="304"/>
        <end position="347"/>
    </location>
</feature>
<dbReference type="Gene3D" id="2.30.29.30">
    <property type="entry name" value="Pleckstrin-homology domain (PH domain)/Phosphotyrosine-binding domain (PTB)"/>
    <property type="match status" value="1"/>
</dbReference>
<evidence type="ECO:0000256" key="4">
    <source>
        <dbReference type="ARBA" id="ARBA00023242"/>
    </source>
</evidence>
<feature type="compositionally biased region" description="Basic and acidic residues" evidence="5">
    <location>
        <begin position="330"/>
        <end position="347"/>
    </location>
</feature>
<proteinExistence type="predicted"/>
<comment type="subcellular location">
    <subcellularLocation>
        <location evidence="2">Cytoplasm</location>
    </subcellularLocation>
    <subcellularLocation>
        <location evidence="1">Nucleus</location>
    </subcellularLocation>
</comment>
<accession>A0A8H3HUT5</accession>
<evidence type="ECO:0000256" key="2">
    <source>
        <dbReference type="ARBA" id="ARBA00004496"/>
    </source>
</evidence>